<dbReference type="InterPro" id="IPR023382">
    <property type="entry name" value="MnmA-like_central_sf"/>
</dbReference>
<dbReference type="InterPro" id="IPR001763">
    <property type="entry name" value="Rhodanese-like_dom"/>
</dbReference>
<dbReference type="InterPro" id="IPR046885">
    <property type="entry name" value="MnmA-like_C"/>
</dbReference>
<dbReference type="PANTHER" id="PTHR11933">
    <property type="entry name" value="TRNA 5-METHYLAMINOMETHYL-2-THIOURIDYLATE -METHYLTRANSFERASE"/>
    <property type="match status" value="1"/>
</dbReference>
<keyword evidence="3" id="KW-0819">tRNA processing</keyword>
<keyword evidence="2 9" id="KW-0808">Transferase</keyword>
<dbReference type="HAMAP" id="MF_00144">
    <property type="entry name" value="tRNA_thiouridyl_MnmA"/>
    <property type="match status" value="1"/>
</dbReference>
<dbReference type="EC" id="2.8.1.13" evidence="9"/>
<dbReference type="Pfam" id="PF20259">
    <property type="entry name" value="tRNA_Me_trans_M"/>
    <property type="match status" value="1"/>
</dbReference>
<dbReference type="GO" id="GO:0103016">
    <property type="term" value="F:tRNA-uridine 2-sulfurtransferase activity"/>
    <property type="evidence" value="ECO:0007669"/>
    <property type="project" value="UniProtKB-EC"/>
</dbReference>
<evidence type="ECO:0000256" key="6">
    <source>
        <dbReference type="ARBA" id="ARBA00022884"/>
    </source>
</evidence>
<dbReference type="CDD" id="cd01998">
    <property type="entry name" value="MnmA_TRMU-like"/>
    <property type="match status" value="1"/>
</dbReference>
<dbReference type="Pfam" id="PF03054">
    <property type="entry name" value="tRNA_Me_trans"/>
    <property type="match status" value="1"/>
</dbReference>
<keyword evidence="1" id="KW-0820">tRNA-binding</keyword>
<proteinExistence type="inferred from homology"/>
<protein>
    <submittedName>
        <fullName evidence="9">tRNA-specific 2-thiouridylase MnmA</fullName>
        <ecNumber evidence="9">2.8.1.13</ecNumber>
    </submittedName>
</protein>
<dbReference type="InterPro" id="IPR046884">
    <property type="entry name" value="MnmA-like_central"/>
</dbReference>
<dbReference type="NCBIfam" id="NF001138">
    <property type="entry name" value="PRK00143.1"/>
    <property type="match status" value="1"/>
</dbReference>
<sequence length="351" mass="38650">MAKVVVGMSGGVDSSVTAYLLREQGHEVAGVSFMLWEARERTDFRTCCSLEAINGAAETAKALGITHRVIDVRGDFIDKVIEPFVDGYLHGITPNPCVLCNLHIKFPYLLNEAGRIGAEFISTGHYARVERVDEQCLLKKGVDPVKDQTYFLYVLNRDTLCRLLFPLGLYTKESVREIARGLKLPAAQRPESVEICFIPEGDYPSFISNIVPEAVKSGPIIGPDGSVPGTHKGIFNYTVGQRRGLNVSSADPLYVIKIDPENNAIHVGSREMAFKREMKVGNLNWITQPARRVTAKIRSMMKDEAAALLMEEGGNLVTLVFDEPQWAPAPGQNAVFYRGDVVLGGGIIQRD</sequence>
<evidence type="ECO:0000256" key="1">
    <source>
        <dbReference type="ARBA" id="ARBA00022555"/>
    </source>
</evidence>
<dbReference type="EMBL" id="UOGI01000332">
    <property type="protein sequence ID" value="VAX34493.1"/>
    <property type="molecule type" value="Genomic_DNA"/>
</dbReference>
<dbReference type="SUPFAM" id="SSF52402">
    <property type="entry name" value="Adenine nucleotide alpha hydrolases-like"/>
    <property type="match status" value="1"/>
</dbReference>
<evidence type="ECO:0000256" key="3">
    <source>
        <dbReference type="ARBA" id="ARBA00022694"/>
    </source>
</evidence>
<dbReference type="InterPro" id="IPR004506">
    <property type="entry name" value="MnmA-like"/>
</dbReference>
<dbReference type="GO" id="GO:0005524">
    <property type="term" value="F:ATP binding"/>
    <property type="evidence" value="ECO:0007669"/>
    <property type="project" value="UniProtKB-KW"/>
</dbReference>
<evidence type="ECO:0000256" key="7">
    <source>
        <dbReference type="ARBA" id="ARBA00023157"/>
    </source>
</evidence>
<dbReference type="Gene3D" id="3.40.50.620">
    <property type="entry name" value="HUPs"/>
    <property type="match status" value="1"/>
</dbReference>
<dbReference type="Gene3D" id="2.40.30.10">
    <property type="entry name" value="Translation factors"/>
    <property type="match status" value="1"/>
</dbReference>
<dbReference type="GO" id="GO:0000049">
    <property type="term" value="F:tRNA binding"/>
    <property type="evidence" value="ECO:0007669"/>
    <property type="project" value="UniProtKB-KW"/>
</dbReference>
<dbReference type="PROSITE" id="PS50206">
    <property type="entry name" value="RHODANESE_3"/>
    <property type="match status" value="1"/>
</dbReference>
<dbReference type="FunFam" id="2.30.30.280:FF:000001">
    <property type="entry name" value="tRNA-specific 2-thiouridylase MnmA"/>
    <property type="match status" value="1"/>
</dbReference>
<organism evidence="9">
    <name type="scientific">hydrothermal vent metagenome</name>
    <dbReference type="NCBI Taxonomy" id="652676"/>
    <lineage>
        <taxon>unclassified sequences</taxon>
        <taxon>metagenomes</taxon>
        <taxon>ecological metagenomes</taxon>
    </lineage>
</organism>
<dbReference type="AlphaFoldDB" id="A0A3B1DCB3"/>
<keyword evidence="6" id="KW-0694">RNA-binding</keyword>
<dbReference type="GO" id="GO:0002143">
    <property type="term" value="P:tRNA wobble position uridine thiolation"/>
    <property type="evidence" value="ECO:0007669"/>
    <property type="project" value="TreeGrafter"/>
</dbReference>
<keyword evidence="5" id="KW-0067">ATP-binding</keyword>
<evidence type="ECO:0000259" key="8">
    <source>
        <dbReference type="PROSITE" id="PS50206"/>
    </source>
</evidence>
<gene>
    <name evidence="9" type="ORF">MNBD_NITROSPIRAE03-1890</name>
</gene>
<keyword evidence="7" id="KW-1015">Disulfide bond</keyword>
<evidence type="ECO:0000256" key="5">
    <source>
        <dbReference type="ARBA" id="ARBA00022840"/>
    </source>
</evidence>
<keyword evidence="4" id="KW-0547">Nucleotide-binding</keyword>
<evidence type="ECO:0000313" key="9">
    <source>
        <dbReference type="EMBL" id="VAX34493.1"/>
    </source>
</evidence>
<dbReference type="Gene3D" id="2.30.30.280">
    <property type="entry name" value="Adenine nucleotide alpha hydrolases-like domains"/>
    <property type="match status" value="1"/>
</dbReference>
<dbReference type="NCBIfam" id="TIGR00420">
    <property type="entry name" value="trmU"/>
    <property type="match status" value="1"/>
</dbReference>
<dbReference type="Pfam" id="PF20258">
    <property type="entry name" value="tRNA_Me_trans_C"/>
    <property type="match status" value="1"/>
</dbReference>
<dbReference type="PANTHER" id="PTHR11933:SF5">
    <property type="entry name" value="MITOCHONDRIAL TRNA-SPECIFIC 2-THIOURIDYLASE 1"/>
    <property type="match status" value="1"/>
</dbReference>
<feature type="domain" description="Rhodanese" evidence="8">
    <location>
        <begin position="4"/>
        <end position="45"/>
    </location>
</feature>
<evidence type="ECO:0000256" key="4">
    <source>
        <dbReference type="ARBA" id="ARBA00022741"/>
    </source>
</evidence>
<accession>A0A3B1DCB3</accession>
<dbReference type="InterPro" id="IPR014729">
    <property type="entry name" value="Rossmann-like_a/b/a_fold"/>
</dbReference>
<name>A0A3B1DCB3_9ZZZZ</name>
<evidence type="ECO:0000256" key="2">
    <source>
        <dbReference type="ARBA" id="ARBA00022679"/>
    </source>
</evidence>
<reference evidence="9" key="1">
    <citation type="submission" date="2018-06" db="EMBL/GenBank/DDBJ databases">
        <authorList>
            <person name="Zhirakovskaya E."/>
        </authorList>
    </citation>
    <scope>NUCLEOTIDE SEQUENCE</scope>
</reference>